<dbReference type="GO" id="GO:0005886">
    <property type="term" value="C:plasma membrane"/>
    <property type="evidence" value="ECO:0007669"/>
    <property type="project" value="TreeGrafter"/>
</dbReference>
<dbReference type="InterPro" id="IPR029787">
    <property type="entry name" value="Nucleotide_cyclase"/>
</dbReference>
<dbReference type="PANTHER" id="PTHR45138">
    <property type="entry name" value="REGULATORY COMPONENTS OF SENSORY TRANSDUCTION SYSTEM"/>
    <property type="match status" value="1"/>
</dbReference>
<dbReference type="EMBL" id="LR130778">
    <property type="protein sequence ID" value="VDN47051.1"/>
    <property type="molecule type" value="Genomic_DNA"/>
</dbReference>
<dbReference type="RefSeq" id="WP_125136452.1">
    <property type="nucleotide sequence ID" value="NZ_LR130778.1"/>
</dbReference>
<feature type="transmembrane region" description="Helical" evidence="1">
    <location>
        <begin position="192"/>
        <end position="213"/>
    </location>
</feature>
<dbReference type="SMART" id="SM00267">
    <property type="entry name" value="GGDEF"/>
    <property type="match status" value="1"/>
</dbReference>
<organism evidence="3 4">
    <name type="scientific">Petrocella atlantisensis</name>
    <dbReference type="NCBI Taxonomy" id="2173034"/>
    <lineage>
        <taxon>Bacteria</taxon>
        <taxon>Bacillati</taxon>
        <taxon>Bacillota</taxon>
        <taxon>Clostridia</taxon>
        <taxon>Lachnospirales</taxon>
        <taxon>Vallitaleaceae</taxon>
        <taxon>Petrocella</taxon>
    </lineage>
</organism>
<dbReference type="NCBIfam" id="TIGR00254">
    <property type="entry name" value="GGDEF"/>
    <property type="match status" value="1"/>
</dbReference>
<feature type="transmembrane region" description="Helical" evidence="1">
    <location>
        <begin position="168"/>
        <end position="186"/>
    </location>
</feature>
<dbReference type="GO" id="GO:1902201">
    <property type="term" value="P:negative regulation of bacterial-type flagellum-dependent cell motility"/>
    <property type="evidence" value="ECO:0007669"/>
    <property type="project" value="TreeGrafter"/>
</dbReference>
<dbReference type="Gene3D" id="3.30.70.270">
    <property type="match status" value="1"/>
</dbReference>
<dbReference type="AlphaFoldDB" id="A0A3P7PV45"/>
<dbReference type="CDD" id="cd01949">
    <property type="entry name" value="GGDEF"/>
    <property type="match status" value="1"/>
</dbReference>
<dbReference type="KEGG" id="cbar:PATL70BA_1175"/>
<keyword evidence="4" id="KW-1185">Reference proteome</keyword>
<reference evidence="3 4" key="1">
    <citation type="submission" date="2018-09" db="EMBL/GenBank/DDBJ databases">
        <authorList>
            <person name="Postec A."/>
        </authorList>
    </citation>
    <scope>NUCLEOTIDE SEQUENCE [LARGE SCALE GENOMIC DNA]</scope>
    <source>
        <strain evidence="3">70B-A</strain>
    </source>
</reference>
<evidence type="ECO:0000259" key="2">
    <source>
        <dbReference type="PROSITE" id="PS50887"/>
    </source>
</evidence>
<sequence>MITLISTDLLAIIALLFLMNLAKRNVIINNEKNKVYTYAVVTTIILLLLEIVTIYIEYSGNSNLMMPHRLINVLGFSLSPVVPFFLLLLFRYENNKLHTFFLTLPLFLNAVICILSFNTGLVFLVDAQSQYTRGNLFLLPTIVSMFYYVLFLIVVTKNSTEYKLGDKKVIISIFFLPVIGIIIQIVFKDLLLIWSCTSISLLLFYIFLLEIQFRYDVQTKIKNRASFEEEMQLYTSGNNNATIVIFDINDLKITNDRYGHKYGDELIFEAASIIKESFMGIGTPYRIGGDEFCVICKEGSKKMVDEALTKFDELLIHINDNREIKLRLAYGHALYNKNGIKSIYSIFSEADKAMYSNKTKLKGLYGRREQDK</sequence>
<feature type="transmembrane region" description="Helical" evidence="1">
    <location>
        <begin position="70"/>
        <end position="90"/>
    </location>
</feature>
<dbReference type="OrthoDB" id="9805474at2"/>
<keyword evidence="1" id="KW-0472">Membrane</keyword>
<dbReference type="GO" id="GO:0043709">
    <property type="term" value="P:cell adhesion involved in single-species biofilm formation"/>
    <property type="evidence" value="ECO:0007669"/>
    <property type="project" value="TreeGrafter"/>
</dbReference>
<feature type="transmembrane region" description="Helical" evidence="1">
    <location>
        <begin position="102"/>
        <end position="125"/>
    </location>
</feature>
<evidence type="ECO:0000256" key="1">
    <source>
        <dbReference type="SAM" id="Phobius"/>
    </source>
</evidence>
<keyword evidence="1" id="KW-0812">Transmembrane</keyword>
<feature type="transmembrane region" description="Helical" evidence="1">
    <location>
        <begin position="35"/>
        <end position="58"/>
    </location>
</feature>
<dbReference type="PROSITE" id="PS50887">
    <property type="entry name" value="GGDEF"/>
    <property type="match status" value="1"/>
</dbReference>
<dbReference type="Pfam" id="PF00990">
    <property type="entry name" value="GGDEF"/>
    <property type="match status" value="1"/>
</dbReference>
<dbReference type="PANTHER" id="PTHR45138:SF23">
    <property type="entry name" value="SIGNALING PROTEIN"/>
    <property type="match status" value="1"/>
</dbReference>
<feature type="transmembrane region" description="Helical" evidence="1">
    <location>
        <begin position="6"/>
        <end position="23"/>
    </location>
</feature>
<evidence type="ECO:0000313" key="4">
    <source>
        <dbReference type="Proteomes" id="UP000279029"/>
    </source>
</evidence>
<accession>A0A3P7PV45</accession>
<evidence type="ECO:0000313" key="3">
    <source>
        <dbReference type="EMBL" id="VDN47051.1"/>
    </source>
</evidence>
<gene>
    <name evidence="3" type="ORF">PATL70BA_1175</name>
</gene>
<proteinExistence type="predicted"/>
<dbReference type="InterPro" id="IPR043128">
    <property type="entry name" value="Rev_trsase/Diguanyl_cyclase"/>
</dbReference>
<dbReference type="SUPFAM" id="SSF55073">
    <property type="entry name" value="Nucleotide cyclase"/>
    <property type="match status" value="1"/>
</dbReference>
<feature type="domain" description="GGDEF" evidence="2">
    <location>
        <begin position="239"/>
        <end position="372"/>
    </location>
</feature>
<dbReference type="GO" id="GO:0052621">
    <property type="term" value="F:diguanylate cyclase activity"/>
    <property type="evidence" value="ECO:0007669"/>
    <property type="project" value="TreeGrafter"/>
</dbReference>
<dbReference type="InterPro" id="IPR000160">
    <property type="entry name" value="GGDEF_dom"/>
</dbReference>
<name>A0A3P7PV45_9FIRM</name>
<feature type="transmembrane region" description="Helical" evidence="1">
    <location>
        <begin position="137"/>
        <end position="156"/>
    </location>
</feature>
<dbReference type="Proteomes" id="UP000279029">
    <property type="component" value="Chromosome"/>
</dbReference>
<keyword evidence="1" id="KW-1133">Transmembrane helix</keyword>
<dbReference type="InterPro" id="IPR050469">
    <property type="entry name" value="Diguanylate_Cyclase"/>
</dbReference>
<protein>
    <recommendedName>
        <fullName evidence="2">GGDEF domain-containing protein</fullName>
    </recommendedName>
</protein>